<evidence type="ECO:0000313" key="4">
    <source>
        <dbReference type="Proteomes" id="UP001375240"/>
    </source>
</evidence>
<proteinExistence type="predicted"/>
<keyword evidence="4" id="KW-1185">Reference proteome</keyword>
<dbReference type="EMBL" id="JAVHNQ010000003">
    <property type="protein sequence ID" value="KAK6353457.1"/>
    <property type="molecule type" value="Genomic_DNA"/>
</dbReference>
<keyword evidence="2" id="KW-0472">Membrane</keyword>
<gene>
    <name evidence="3" type="ORF">TWF696_005421</name>
</gene>
<feature type="transmembrane region" description="Helical" evidence="2">
    <location>
        <begin position="185"/>
        <end position="203"/>
    </location>
</feature>
<evidence type="ECO:0000313" key="3">
    <source>
        <dbReference type="EMBL" id="KAK6353457.1"/>
    </source>
</evidence>
<feature type="compositionally biased region" description="Basic and acidic residues" evidence="1">
    <location>
        <begin position="407"/>
        <end position="435"/>
    </location>
</feature>
<keyword evidence="2" id="KW-1133">Transmembrane helix</keyword>
<sequence>MAAAWMNDPRWNLDLTSTVTSTLVETATASVSTAISTSTSKSTPPTIPLSTLVFRPGYEMEKASGAAGQPPFAFNPLILRFREAVNAWISGIANGSAGAFVDLVMRGAKTLTWVVAVVVTGYIALEVGWALHKSYHAARALKDPTSGPVLPTDPLDPIGIPVPPDLGPPPGSKPVSSRRDIRVKLFSEILAGYLTLILGVSMLLGDSVILQFLLSGLTGFVGMVAVMLPDEAEWSRRLYNYNEGGFEMRSILVQPGDDAYRPEDVRDVKAANDTVEIGTCMRGGIRTGRVVELADKTEEKLKEVRDKVAERIHDATAATRKMKEALTQKPVAASVATPQITITRDTEENSLLAPANEDLKAQLSRVMAPVKDILDTDRTIEQASKKVEAWLMKAGDAFDVDDDLEDDSGKGKGIEKAKDRRPSFISGEGERDGRDAQNGSGAGSTLRLR</sequence>
<dbReference type="Proteomes" id="UP001375240">
    <property type="component" value="Unassembled WGS sequence"/>
</dbReference>
<feature type="transmembrane region" description="Helical" evidence="2">
    <location>
        <begin position="209"/>
        <end position="228"/>
    </location>
</feature>
<evidence type="ECO:0000256" key="1">
    <source>
        <dbReference type="SAM" id="MobiDB-lite"/>
    </source>
</evidence>
<organism evidence="3 4">
    <name type="scientific">Orbilia brochopaga</name>
    <dbReference type="NCBI Taxonomy" id="3140254"/>
    <lineage>
        <taxon>Eukaryota</taxon>
        <taxon>Fungi</taxon>
        <taxon>Dikarya</taxon>
        <taxon>Ascomycota</taxon>
        <taxon>Pezizomycotina</taxon>
        <taxon>Orbiliomycetes</taxon>
        <taxon>Orbiliales</taxon>
        <taxon>Orbiliaceae</taxon>
        <taxon>Orbilia</taxon>
    </lineage>
</organism>
<evidence type="ECO:0000256" key="2">
    <source>
        <dbReference type="SAM" id="Phobius"/>
    </source>
</evidence>
<keyword evidence="2" id="KW-0812">Transmembrane</keyword>
<dbReference type="AlphaFoldDB" id="A0AAV9V411"/>
<protein>
    <submittedName>
        <fullName evidence="3">Uncharacterized protein</fullName>
    </submittedName>
</protein>
<comment type="caution">
    <text evidence="3">The sequence shown here is derived from an EMBL/GenBank/DDBJ whole genome shotgun (WGS) entry which is preliminary data.</text>
</comment>
<feature type="region of interest" description="Disordered" evidence="1">
    <location>
        <begin position="400"/>
        <end position="449"/>
    </location>
</feature>
<name>A0AAV9V411_9PEZI</name>
<feature type="transmembrane region" description="Helical" evidence="2">
    <location>
        <begin position="111"/>
        <end position="131"/>
    </location>
</feature>
<reference evidence="3 4" key="1">
    <citation type="submission" date="2019-10" db="EMBL/GenBank/DDBJ databases">
        <authorList>
            <person name="Palmer J.M."/>
        </authorList>
    </citation>
    <scope>NUCLEOTIDE SEQUENCE [LARGE SCALE GENOMIC DNA]</scope>
    <source>
        <strain evidence="3 4">TWF696</strain>
    </source>
</reference>
<accession>A0AAV9V411</accession>